<accession>A0A4Z1GVS8</accession>
<organism evidence="2 3">
    <name type="scientific">Botrytis hyacinthi</name>
    <dbReference type="NCBI Taxonomy" id="278943"/>
    <lineage>
        <taxon>Eukaryota</taxon>
        <taxon>Fungi</taxon>
        <taxon>Dikarya</taxon>
        <taxon>Ascomycota</taxon>
        <taxon>Pezizomycotina</taxon>
        <taxon>Leotiomycetes</taxon>
        <taxon>Helotiales</taxon>
        <taxon>Sclerotiniaceae</taxon>
        <taxon>Botrytis</taxon>
    </lineage>
</organism>
<name>A0A4Z1GVS8_9HELO</name>
<dbReference type="AlphaFoldDB" id="A0A4Z1GVS8"/>
<keyword evidence="3" id="KW-1185">Reference proteome</keyword>
<evidence type="ECO:0000313" key="2">
    <source>
        <dbReference type="EMBL" id="TGO39310.1"/>
    </source>
</evidence>
<feature type="region of interest" description="Disordered" evidence="1">
    <location>
        <begin position="1"/>
        <end position="88"/>
    </location>
</feature>
<evidence type="ECO:0000313" key="3">
    <source>
        <dbReference type="Proteomes" id="UP000297814"/>
    </source>
</evidence>
<evidence type="ECO:0000256" key="1">
    <source>
        <dbReference type="SAM" id="MobiDB-lite"/>
    </source>
</evidence>
<protein>
    <submittedName>
        <fullName evidence="2">Uncharacterized protein</fullName>
    </submittedName>
</protein>
<gene>
    <name evidence="2" type="ORF">BHYA_0056g00200</name>
</gene>
<feature type="compositionally biased region" description="Basic and acidic residues" evidence="1">
    <location>
        <begin position="1"/>
        <end position="23"/>
    </location>
</feature>
<reference evidence="2 3" key="1">
    <citation type="submission" date="2017-12" db="EMBL/GenBank/DDBJ databases">
        <title>Comparative genomics of Botrytis spp.</title>
        <authorList>
            <person name="Valero-Jimenez C.A."/>
            <person name="Tapia P."/>
            <person name="Veloso J."/>
            <person name="Silva-Moreno E."/>
            <person name="Staats M."/>
            <person name="Valdes J.H."/>
            <person name="Van Kan J.A.L."/>
        </authorList>
    </citation>
    <scope>NUCLEOTIDE SEQUENCE [LARGE SCALE GENOMIC DNA]</scope>
    <source>
        <strain evidence="2 3">Bh0001</strain>
    </source>
</reference>
<comment type="caution">
    <text evidence="2">The sequence shown here is derived from an EMBL/GenBank/DDBJ whole genome shotgun (WGS) entry which is preliminary data.</text>
</comment>
<feature type="compositionally biased region" description="Polar residues" evidence="1">
    <location>
        <begin position="25"/>
        <end position="46"/>
    </location>
</feature>
<dbReference type="Proteomes" id="UP000297814">
    <property type="component" value="Unassembled WGS sequence"/>
</dbReference>
<proteinExistence type="predicted"/>
<sequence>MSVDCRTQEHSKKSRDPGNKGSEDGTASGSTNSRDARIQSSSQKSWNDGLRTMRRVQKEDDAEDRNANGVAGMLSDAAKENVVNPKKQGRKWDIGMKIMIKETHDAHSINRRDNDKFSHHMV</sequence>
<dbReference type="EMBL" id="PQXK01000056">
    <property type="protein sequence ID" value="TGO39310.1"/>
    <property type="molecule type" value="Genomic_DNA"/>
</dbReference>